<gene>
    <name evidence="5" type="ORF">H8F21_16905</name>
</gene>
<feature type="domain" description="HTH cro/C1-type" evidence="4">
    <location>
        <begin position="36"/>
        <end position="81"/>
    </location>
</feature>
<evidence type="ECO:0000313" key="6">
    <source>
        <dbReference type="Proteomes" id="UP000745663"/>
    </source>
</evidence>
<dbReference type="InterPro" id="IPR039418">
    <property type="entry name" value="LexA-like"/>
</dbReference>
<accession>A0ABS2C1M6</accession>
<sequence>MNKRKRELEDWEMAECLALKAAVDSFNEGKSRRDSLTQGKIAEALGINQGSVSAYLNGYNALNVKVASVIAGLISQPVETFSPRLAEEIAQLARSSFETNVEQGPPIISPTRRIEIVGTAQLGNDGYWVGLDIAEGWVETWSRDEDAYALRLKGDSMAPAIRSGWIAVCEPNHRLVPGEYVMVTTTDGQSMVKELLFENEEGVNLASVNSAYGERRVIAWADIEKIHYVGNILAPSKVLGRF</sequence>
<reference evidence="5 6" key="1">
    <citation type="submission" date="2020-08" db="EMBL/GenBank/DDBJ databases">
        <title>Description of novel Pseudomonas species.</title>
        <authorList>
            <person name="Duman M."/>
            <person name="Mulet M."/>
            <person name="Altun S."/>
            <person name="Saticioglu I.B."/>
            <person name="Lalucat J."/>
            <person name="Garcia-Valdes E."/>
        </authorList>
    </citation>
    <scope>NUCLEOTIDE SEQUENCE [LARGE SCALE GENOMIC DNA]</scope>
    <source>
        <strain evidence="5 6">P66</strain>
    </source>
</reference>
<dbReference type="Pfam" id="PF00717">
    <property type="entry name" value="Peptidase_S24"/>
    <property type="match status" value="1"/>
</dbReference>
<dbReference type="InterPro" id="IPR010982">
    <property type="entry name" value="Lambda_DNA-bd_dom_sf"/>
</dbReference>
<evidence type="ECO:0000256" key="3">
    <source>
        <dbReference type="ARBA" id="ARBA00023163"/>
    </source>
</evidence>
<evidence type="ECO:0000256" key="1">
    <source>
        <dbReference type="ARBA" id="ARBA00023015"/>
    </source>
</evidence>
<keyword evidence="1" id="KW-0805">Transcription regulation</keyword>
<dbReference type="EMBL" id="JACOPV010000010">
    <property type="protein sequence ID" value="MBM5459248.1"/>
    <property type="molecule type" value="Genomic_DNA"/>
</dbReference>
<dbReference type="Proteomes" id="UP000745663">
    <property type="component" value="Unassembled WGS sequence"/>
</dbReference>
<dbReference type="PANTHER" id="PTHR40661:SF3">
    <property type="entry name" value="FELS-1 PROPHAGE TRANSCRIPTIONAL REGULATOR"/>
    <property type="match status" value="1"/>
</dbReference>
<dbReference type="Gene3D" id="1.10.260.40">
    <property type="entry name" value="lambda repressor-like DNA-binding domains"/>
    <property type="match status" value="1"/>
</dbReference>
<keyword evidence="6" id="KW-1185">Reference proteome</keyword>
<name>A0ABS2C1M6_9PSED</name>
<keyword evidence="2" id="KW-0238">DNA-binding</keyword>
<dbReference type="CDD" id="cd00093">
    <property type="entry name" value="HTH_XRE"/>
    <property type="match status" value="1"/>
</dbReference>
<dbReference type="SUPFAM" id="SSF47413">
    <property type="entry name" value="lambda repressor-like DNA-binding domains"/>
    <property type="match status" value="1"/>
</dbReference>
<dbReference type="InterPro" id="IPR036286">
    <property type="entry name" value="LexA/Signal_pep-like_sf"/>
</dbReference>
<evidence type="ECO:0000259" key="4">
    <source>
        <dbReference type="PROSITE" id="PS50943"/>
    </source>
</evidence>
<protein>
    <submittedName>
        <fullName evidence="5">LexA family transcriptional regulator</fullName>
    </submittedName>
</protein>
<dbReference type="PROSITE" id="PS50943">
    <property type="entry name" value="HTH_CROC1"/>
    <property type="match status" value="1"/>
</dbReference>
<dbReference type="Gene3D" id="2.10.109.10">
    <property type="entry name" value="Umud Fragment, subunit A"/>
    <property type="match status" value="1"/>
</dbReference>
<evidence type="ECO:0000313" key="5">
    <source>
        <dbReference type="EMBL" id="MBM5459248.1"/>
    </source>
</evidence>
<dbReference type="CDD" id="cd06529">
    <property type="entry name" value="S24_LexA-like"/>
    <property type="match status" value="1"/>
</dbReference>
<dbReference type="InterPro" id="IPR015927">
    <property type="entry name" value="Peptidase_S24_S26A/B/C"/>
</dbReference>
<comment type="caution">
    <text evidence="5">The sequence shown here is derived from an EMBL/GenBank/DDBJ whole genome shotgun (WGS) entry which is preliminary data.</text>
</comment>
<proteinExistence type="predicted"/>
<dbReference type="SUPFAM" id="SSF51306">
    <property type="entry name" value="LexA/Signal peptidase"/>
    <property type="match status" value="1"/>
</dbReference>
<keyword evidence="3" id="KW-0804">Transcription</keyword>
<organism evidence="5 6">
    <name type="scientific">Pseudomonas arcuscaelestis</name>
    <dbReference type="NCBI Taxonomy" id="2710591"/>
    <lineage>
        <taxon>Bacteria</taxon>
        <taxon>Pseudomonadati</taxon>
        <taxon>Pseudomonadota</taxon>
        <taxon>Gammaproteobacteria</taxon>
        <taxon>Pseudomonadales</taxon>
        <taxon>Pseudomonadaceae</taxon>
        <taxon>Pseudomonas</taxon>
    </lineage>
</organism>
<dbReference type="PANTHER" id="PTHR40661">
    <property type="match status" value="1"/>
</dbReference>
<evidence type="ECO:0000256" key="2">
    <source>
        <dbReference type="ARBA" id="ARBA00023125"/>
    </source>
</evidence>
<dbReference type="InterPro" id="IPR001387">
    <property type="entry name" value="Cro/C1-type_HTH"/>
</dbReference>